<dbReference type="Pfam" id="PF03102">
    <property type="entry name" value="NeuB"/>
    <property type="match status" value="1"/>
</dbReference>
<organism evidence="2">
    <name type="scientific">marine sediment metagenome</name>
    <dbReference type="NCBI Taxonomy" id="412755"/>
    <lineage>
        <taxon>unclassified sequences</taxon>
        <taxon>metagenomes</taxon>
        <taxon>ecological metagenomes</taxon>
    </lineage>
</organism>
<dbReference type="InterPro" id="IPR013785">
    <property type="entry name" value="Aldolase_TIM"/>
</dbReference>
<reference evidence="2" key="1">
    <citation type="journal article" date="2014" name="Front. Microbiol.">
        <title>High frequency of phylogenetically diverse reductive dehalogenase-homologous genes in deep subseafloor sedimentary metagenomes.</title>
        <authorList>
            <person name="Kawai M."/>
            <person name="Futagami T."/>
            <person name="Toyoda A."/>
            <person name="Takaki Y."/>
            <person name="Nishi S."/>
            <person name="Hori S."/>
            <person name="Arai W."/>
            <person name="Tsubouchi T."/>
            <person name="Morono Y."/>
            <person name="Uchiyama I."/>
            <person name="Ito T."/>
            <person name="Fujiyama A."/>
            <person name="Inagaki F."/>
            <person name="Takami H."/>
        </authorList>
    </citation>
    <scope>NUCLEOTIDE SEQUENCE</scope>
    <source>
        <strain evidence="2">Expedition CK06-06</strain>
    </source>
</reference>
<dbReference type="InterPro" id="IPR013974">
    <property type="entry name" value="SAF"/>
</dbReference>
<dbReference type="SUPFAM" id="SSF51269">
    <property type="entry name" value="AFP III-like domain"/>
    <property type="match status" value="1"/>
</dbReference>
<proteinExistence type="predicted"/>
<dbReference type="GO" id="GO:0047444">
    <property type="term" value="F:N-acylneuraminate-9-phosphate synthase activity"/>
    <property type="evidence" value="ECO:0007669"/>
    <property type="project" value="TreeGrafter"/>
</dbReference>
<dbReference type="Gene3D" id="3.90.1210.10">
    <property type="entry name" value="Antifreeze-like/N-acetylneuraminic acid synthase C-terminal domain"/>
    <property type="match status" value="1"/>
</dbReference>
<comment type="caution">
    <text evidence="2">The sequence shown here is derived from an EMBL/GenBank/DDBJ whole genome shotgun (WGS) entry which is preliminary data.</text>
</comment>
<dbReference type="CDD" id="cd11615">
    <property type="entry name" value="SAF_NeuB_like"/>
    <property type="match status" value="1"/>
</dbReference>
<dbReference type="Pfam" id="PF08666">
    <property type="entry name" value="SAF"/>
    <property type="match status" value="1"/>
</dbReference>
<dbReference type="Gene3D" id="3.20.20.70">
    <property type="entry name" value="Aldolase class I"/>
    <property type="match status" value="1"/>
</dbReference>
<dbReference type="InterPro" id="IPR036732">
    <property type="entry name" value="AFP_Neu5c_C_sf"/>
</dbReference>
<feature type="non-terminal residue" evidence="2">
    <location>
        <position position="1"/>
    </location>
</feature>
<accession>X0S1R0</accession>
<feature type="domain" description="AFP-like" evidence="1">
    <location>
        <begin position="161"/>
        <end position="219"/>
    </location>
</feature>
<dbReference type="PROSITE" id="PS50844">
    <property type="entry name" value="AFP_LIKE"/>
    <property type="match status" value="1"/>
</dbReference>
<evidence type="ECO:0000313" key="2">
    <source>
        <dbReference type="EMBL" id="GAF74998.1"/>
    </source>
</evidence>
<dbReference type="AlphaFoldDB" id="X0S1R0"/>
<dbReference type="InterPro" id="IPR057736">
    <property type="entry name" value="SAF_PseI/NeuA/NeuB"/>
</dbReference>
<dbReference type="SUPFAM" id="SSF51569">
    <property type="entry name" value="Aldolase"/>
    <property type="match status" value="1"/>
</dbReference>
<dbReference type="EMBL" id="BARS01006878">
    <property type="protein sequence ID" value="GAF74998.1"/>
    <property type="molecule type" value="Genomic_DNA"/>
</dbReference>
<dbReference type="GO" id="GO:0016051">
    <property type="term" value="P:carbohydrate biosynthetic process"/>
    <property type="evidence" value="ECO:0007669"/>
    <property type="project" value="InterPro"/>
</dbReference>
<dbReference type="PANTHER" id="PTHR42966">
    <property type="entry name" value="N-ACETYLNEURAMINATE SYNTHASE"/>
    <property type="match status" value="1"/>
</dbReference>
<dbReference type="PANTHER" id="PTHR42966:SF1">
    <property type="entry name" value="SIALIC ACID SYNTHASE"/>
    <property type="match status" value="1"/>
</dbReference>
<gene>
    <name evidence="2" type="ORF">S01H1_13330</name>
</gene>
<dbReference type="SMART" id="SM00858">
    <property type="entry name" value="SAF"/>
    <property type="match status" value="1"/>
</dbReference>
<dbReference type="InterPro" id="IPR051690">
    <property type="entry name" value="PseI-like"/>
</dbReference>
<name>X0S1R0_9ZZZZ</name>
<dbReference type="InterPro" id="IPR013132">
    <property type="entry name" value="PseI/NeuA/B-like_N"/>
</dbReference>
<protein>
    <recommendedName>
        <fullName evidence="1">AFP-like domain-containing protein</fullName>
    </recommendedName>
</protein>
<dbReference type="InterPro" id="IPR006190">
    <property type="entry name" value="SAF_AFP_Neu5Ac"/>
</dbReference>
<sequence length="219" mass="24426">NPEIIDTVIDSGLPFFISTLLATEKEIDWAVNRIQKRGPSHFAILHGQHTMMSSGSGVDVSQTTLGYINTLKKRYRVPVGFIDHTPHVWMPAAAAAAGADSVCKHLSLSRTDKGPDWQVCLEPDEMKEAVSWARGIRDSSNLKHKKLASGEDKDRFKMRRSIVATRALRSGDVIKRDAIAFKRPGTGIEPSQYEDIIGKRVTCDIDENEMLRIDNLKEV</sequence>
<evidence type="ECO:0000259" key="1">
    <source>
        <dbReference type="PROSITE" id="PS50844"/>
    </source>
</evidence>